<dbReference type="Pfam" id="PF00001">
    <property type="entry name" value="7tm_1"/>
    <property type="match status" value="1"/>
</dbReference>
<organism evidence="11 12">
    <name type="scientific">Trichoplax adhaerens</name>
    <name type="common">Trichoplax reptans</name>
    <dbReference type="NCBI Taxonomy" id="10228"/>
    <lineage>
        <taxon>Eukaryota</taxon>
        <taxon>Metazoa</taxon>
        <taxon>Placozoa</taxon>
        <taxon>Uniplacotomia</taxon>
        <taxon>Trichoplacea</taxon>
        <taxon>Trichoplacidae</taxon>
        <taxon>Trichoplax</taxon>
    </lineage>
</organism>
<dbReference type="RefSeq" id="XP_002111191.1">
    <property type="nucleotide sequence ID" value="XM_002111155.1"/>
</dbReference>
<gene>
    <name evidence="11" type="ORF">TRIADDRAFT_3775</name>
</gene>
<feature type="transmembrane region" description="Helical" evidence="9">
    <location>
        <begin position="262"/>
        <end position="281"/>
    </location>
</feature>
<comment type="subcellular location">
    <subcellularLocation>
        <location evidence="1">Membrane</location>
        <topology evidence="1">Multi-pass membrane protein</topology>
    </subcellularLocation>
</comment>
<sequence>ATLLLSISAFGGLGNMLVIFVICKTKKLQNVTHYLIVNLAIADMVVAYSSLDKAVWKIWTNLNGGEMNTFAKVFCKTSAYCMFLSFIASTSFLIALSIERYYSILKPFENRLDRRKLKILIFGVWFLSFIFGIPQIFTTTAPSKFHYQCFVPQISGAFNLCYFISLTLVLYVIPLVTMTNIYIRIGIYVLNNKIPGDPTKDTELLHQKRNHRVATTCFVITALYMMSALPMAINFIIIAFSGNADDDSTFAEKGGLILYSNLSQAIYVLSCAYNPVVYNCLSSDFRKAF</sequence>
<feature type="transmembrane region" description="Helical" evidence="9">
    <location>
        <begin position="217"/>
        <end position="242"/>
    </location>
</feature>
<dbReference type="PRINTS" id="PR00237">
    <property type="entry name" value="GPCRRHODOPSN"/>
</dbReference>
<dbReference type="Proteomes" id="UP000009022">
    <property type="component" value="Unassembled WGS sequence"/>
</dbReference>
<accession>B3RTA7</accession>
<comment type="similarity">
    <text evidence="8">Belongs to the G-protein coupled receptor 1 family.</text>
</comment>
<feature type="transmembrane region" description="Helical" evidence="9">
    <location>
        <begin position="157"/>
        <end position="183"/>
    </location>
</feature>
<evidence type="ECO:0000256" key="6">
    <source>
        <dbReference type="ARBA" id="ARBA00023170"/>
    </source>
</evidence>
<dbReference type="GO" id="GO:0004930">
    <property type="term" value="F:G protein-coupled receptor activity"/>
    <property type="evidence" value="ECO:0007669"/>
    <property type="project" value="UniProtKB-KW"/>
</dbReference>
<keyword evidence="12" id="KW-1185">Reference proteome</keyword>
<dbReference type="GeneID" id="6752404"/>
<evidence type="ECO:0000256" key="3">
    <source>
        <dbReference type="ARBA" id="ARBA00022989"/>
    </source>
</evidence>
<dbReference type="InterPro" id="IPR000276">
    <property type="entry name" value="GPCR_Rhodpsn"/>
</dbReference>
<feature type="transmembrane region" description="Helical" evidence="9">
    <location>
        <begin position="77"/>
        <end position="98"/>
    </location>
</feature>
<dbReference type="PhylomeDB" id="B3RTA7"/>
<dbReference type="SUPFAM" id="SSF81321">
    <property type="entry name" value="Family A G protein-coupled receptor-like"/>
    <property type="match status" value="1"/>
</dbReference>
<evidence type="ECO:0000256" key="7">
    <source>
        <dbReference type="ARBA" id="ARBA00023224"/>
    </source>
</evidence>
<keyword evidence="6 8" id="KW-0675">Receptor</keyword>
<evidence type="ECO:0000256" key="8">
    <source>
        <dbReference type="RuleBase" id="RU000688"/>
    </source>
</evidence>
<evidence type="ECO:0000256" key="2">
    <source>
        <dbReference type="ARBA" id="ARBA00022692"/>
    </source>
</evidence>
<dbReference type="GO" id="GO:0016020">
    <property type="term" value="C:membrane"/>
    <property type="evidence" value="ECO:0007669"/>
    <property type="project" value="UniProtKB-SubCell"/>
</dbReference>
<feature type="transmembrane region" description="Helical" evidence="9">
    <location>
        <begin position="6"/>
        <end position="23"/>
    </location>
</feature>
<protein>
    <recommendedName>
        <fullName evidence="10">G-protein coupled receptors family 1 profile domain-containing protein</fullName>
    </recommendedName>
</protein>
<dbReference type="CDD" id="cd00637">
    <property type="entry name" value="7tm_classA_rhodopsin-like"/>
    <property type="match status" value="1"/>
</dbReference>
<dbReference type="HOGENOM" id="CLU_009579_8_3_1"/>
<evidence type="ECO:0000313" key="11">
    <source>
        <dbReference type="EMBL" id="EDV27195.1"/>
    </source>
</evidence>
<dbReference type="PROSITE" id="PS50262">
    <property type="entry name" value="G_PROTEIN_RECEP_F1_2"/>
    <property type="match status" value="1"/>
</dbReference>
<dbReference type="OrthoDB" id="5987936at2759"/>
<evidence type="ECO:0000259" key="10">
    <source>
        <dbReference type="PROSITE" id="PS50262"/>
    </source>
</evidence>
<dbReference type="PANTHER" id="PTHR45695">
    <property type="entry name" value="LEUCOKININ RECEPTOR-RELATED"/>
    <property type="match status" value="1"/>
</dbReference>
<keyword evidence="3 9" id="KW-1133">Transmembrane helix</keyword>
<evidence type="ECO:0000256" key="1">
    <source>
        <dbReference type="ARBA" id="ARBA00004141"/>
    </source>
</evidence>
<evidence type="ECO:0000256" key="4">
    <source>
        <dbReference type="ARBA" id="ARBA00023040"/>
    </source>
</evidence>
<dbReference type="OMA" id="VIFVICK"/>
<keyword evidence="7 8" id="KW-0807">Transducer</keyword>
<proteinExistence type="inferred from homology"/>
<dbReference type="AlphaFoldDB" id="B3RTA7"/>
<keyword evidence="2 8" id="KW-0812">Transmembrane</keyword>
<dbReference type="EMBL" id="DS985243">
    <property type="protein sequence ID" value="EDV27195.1"/>
    <property type="molecule type" value="Genomic_DNA"/>
</dbReference>
<dbReference type="KEGG" id="tad:TRIADDRAFT_3775"/>
<dbReference type="eggNOG" id="KOG4219">
    <property type="taxonomic scope" value="Eukaryota"/>
</dbReference>
<evidence type="ECO:0000313" key="12">
    <source>
        <dbReference type="Proteomes" id="UP000009022"/>
    </source>
</evidence>
<name>B3RTA7_TRIAD</name>
<dbReference type="CTD" id="6752404"/>
<evidence type="ECO:0000256" key="5">
    <source>
        <dbReference type="ARBA" id="ARBA00023136"/>
    </source>
</evidence>
<dbReference type="STRING" id="10228.B3RTA7"/>
<dbReference type="Gene3D" id="1.20.1070.10">
    <property type="entry name" value="Rhodopsin 7-helix transmembrane proteins"/>
    <property type="match status" value="1"/>
</dbReference>
<feature type="non-terminal residue" evidence="11">
    <location>
        <position position="1"/>
    </location>
</feature>
<keyword evidence="4 8" id="KW-0297">G-protein coupled receptor</keyword>
<reference evidence="11 12" key="1">
    <citation type="journal article" date="2008" name="Nature">
        <title>The Trichoplax genome and the nature of placozoans.</title>
        <authorList>
            <person name="Srivastava M."/>
            <person name="Begovic E."/>
            <person name="Chapman J."/>
            <person name="Putnam N.H."/>
            <person name="Hellsten U."/>
            <person name="Kawashima T."/>
            <person name="Kuo A."/>
            <person name="Mitros T."/>
            <person name="Salamov A."/>
            <person name="Carpenter M.L."/>
            <person name="Signorovitch A.Y."/>
            <person name="Moreno M.A."/>
            <person name="Kamm K."/>
            <person name="Grimwood J."/>
            <person name="Schmutz J."/>
            <person name="Shapiro H."/>
            <person name="Grigoriev I.V."/>
            <person name="Buss L.W."/>
            <person name="Schierwater B."/>
            <person name="Dellaporta S.L."/>
            <person name="Rokhsar D.S."/>
        </authorList>
    </citation>
    <scope>NUCLEOTIDE SEQUENCE [LARGE SCALE GENOMIC DNA]</scope>
    <source>
        <strain evidence="11 12">Grell-BS-1999</strain>
    </source>
</reference>
<feature type="transmembrane region" description="Helical" evidence="9">
    <location>
        <begin position="35"/>
        <end position="51"/>
    </location>
</feature>
<dbReference type="PROSITE" id="PS00237">
    <property type="entry name" value="G_PROTEIN_RECEP_F1_1"/>
    <property type="match status" value="1"/>
</dbReference>
<evidence type="ECO:0000256" key="9">
    <source>
        <dbReference type="SAM" id="Phobius"/>
    </source>
</evidence>
<feature type="non-terminal residue" evidence="11">
    <location>
        <position position="289"/>
    </location>
</feature>
<dbReference type="InterPro" id="IPR017452">
    <property type="entry name" value="GPCR_Rhodpsn_7TM"/>
</dbReference>
<dbReference type="InParanoid" id="B3RTA7"/>
<keyword evidence="5 9" id="KW-0472">Membrane</keyword>
<feature type="transmembrane region" description="Helical" evidence="9">
    <location>
        <begin position="119"/>
        <end position="137"/>
    </location>
</feature>
<feature type="domain" description="G-protein coupled receptors family 1 profile" evidence="10">
    <location>
        <begin position="14"/>
        <end position="278"/>
    </location>
</feature>
<dbReference type="PANTHER" id="PTHR45695:SF9">
    <property type="entry name" value="LEUCOKININ RECEPTOR"/>
    <property type="match status" value="1"/>
</dbReference>